<dbReference type="InterPro" id="IPR043502">
    <property type="entry name" value="DNA/RNA_pol_sf"/>
</dbReference>
<dbReference type="OrthoDB" id="6515931at2759"/>
<dbReference type="Gene3D" id="3.30.70.270">
    <property type="match status" value="1"/>
</dbReference>
<dbReference type="SUPFAM" id="SSF53098">
    <property type="entry name" value="Ribonuclease H-like"/>
    <property type="match status" value="1"/>
</dbReference>
<evidence type="ECO:0000313" key="2">
    <source>
        <dbReference type="EMBL" id="GBM55860.1"/>
    </source>
</evidence>
<proteinExistence type="predicted"/>
<organism evidence="2 3">
    <name type="scientific">Araneus ventricosus</name>
    <name type="common">Orbweaver spider</name>
    <name type="synonym">Epeira ventricosa</name>
    <dbReference type="NCBI Taxonomy" id="182803"/>
    <lineage>
        <taxon>Eukaryota</taxon>
        <taxon>Metazoa</taxon>
        <taxon>Ecdysozoa</taxon>
        <taxon>Arthropoda</taxon>
        <taxon>Chelicerata</taxon>
        <taxon>Arachnida</taxon>
        <taxon>Araneae</taxon>
        <taxon>Araneomorphae</taxon>
        <taxon>Entelegynae</taxon>
        <taxon>Araneoidea</taxon>
        <taxon>Araneidae</taxon>
        <taxon>Araneus</taxon>
    </lineage>
</organism>
<dbReference type="Proteomes" id="UP000499080">
    <property type="component" value="Unassembled WGS sequence"/>
</dbReference>
<name>A0A4Y2GQ56_ARAVE</name>
<dbReference type="SUPFAM" id="SSF56672">
    <property type="entry name" value="DNA/RNA polymerases"/>
    <property type="match status" value="1"/>
</dbReference>
<dbReference type="AlphaFoldDB" id="A0A4Y2GQ56"/>
<reference evidence="2 3" key="1">
    <citation type="journal article" date="2019" name="Sci. Rep.">
        <title>Orb-weaving spider Araneus ventricosus genome elucidates the spidroin gene catalogue.</title>
        <authorList>
            <person name="Kono N."/>
            <person name="Nakamura H."/>
            <person name="Ohtoshi R."/>
            <person name="Moran D.A.P."/>
            <person name="Shinohara A."/>
            <person name="Yoshida Y."/>
            <person name="Fujiwara M."/>
            <person name="Mori M."/>
            <person name="Tomita M."/>
            <person name="Arakawa K."/>
        </authorList>
    </citation>
    <scope>NUCLEOTIDE SEQUENCE [LARGE SCALE GENOMIC DNA]</scope>
</reference>
<keyword evidence="3" id="KW-1185">Reference proteome</keyword>
<dbReference type="GO" id="GO:0042575">
    <property type="term" value="C:DNA polymerase complex"/>
    <property type="evidence" value="ECO:0007669"/>
    <property type="project" value="UniProtKB-ARBA"/>
</dbReference>
<comment type="caution">
    <text evidence="2">The sequence shown here is derived from an EMBL/GenBank/DDBJ whole genome shotgun (WGS) entry which is preliminary data.</text>
</comment>
<dbReference type="EMBL" id="BGPR01001519">
    <property type="protein sequence ID" value="GBM55860.1"/>
    <property type="molecule type" value="Genomic_DNA"/>
</dbReference>
<dbReference type="InterPro" id="IPR043128">
    <property type="entry name" value="Rev_trsase/Diguanyl_cyclase"/>
</dbReference>
<dbReference type="GO" id="GO:0071897">
    <property type="term" value="P:DNA biosynthetic process"/>
    <property type="evidence" value="ECO:0007669"/>
    <property type="project" value="UniProtKB-ARBA"/>
</dbReference>
<dbReference type="InterPro" id="IPR050951">
    <property type="entry name" value="Retrovirus_Pol_polyprotein"/>
</dbReference>
<sequence>MNTNKFRSKKVLKCIQEAGLTLNSNKCSFSKKKLTILGHLVDQHGIYPDSQKTAAVTKFPVPKFFWTSDLLTTAYHSQTNGLAERFNKTLADILSMYVDVEQRNWDTILPFVNFAYNSAKQNTTGISPFFPVHGRDIETPLDVILPHDTKNHADNYVQQLIARAEEARQLRNYTSWTLKQRISDDITRGTDQSITMLAA</sequence>
<dbReference type="PANTHER" id="PTHR37984:SF5">
    <property type="entry name" value="PROTEIN NYNRIN-LIKE"/>
    <property type="match status" value="1"/>
</dbReference>
<evidence type="ECO:0000313" key="3">
    <source>
        <dbReference type="Proteomes" id="UP000499080"/>
    </source>
</evidence>
<dbReference type="GO" id="GO:0015074">
    <property type="term" value="P:DNA integration"/>
    <property type="evidence" value="ECO:0007669"/>
    <property type="project" value="InterPro"/>
</dbReference>
<dbReference type="InterPro" id="IPR001584">
    <property type="entry name" value="Integrase_cat-core"/>
</dbReference>
<dbReference type="InterPro" id="IPR012337">
    <property type="entry name" value="RNaseH-like_sf"/>
</dbReference>
<dbReference type="InterPro" id="IPR036397">
    <property type="entry name" value="RNaseH_sf"/>
</dbReference>
<dbReference type="PANTHER" id="PTHR37984">
    <property type="entry name" value="PROTEIN CBG26694"/>
    <property type="match status" value="1"/>
</dbReference>
<protein>
    <recommendedName>
        <fullName evidence="1">Integrase catalytic domain-containing protein</fullName>
    </recommendedName>
</protein>
<gene>
    <name evidence="2" type="ORF">AVEN_2560_1</name>
</gene>
<dbReference type="Gene3D" id="3.30.420.10">
    <property type="entry name" value="Ribonuclease H-like superfamily/Ribonuclease H"/>
    <property type="match status" value="1"/>
</dbReference>
<feature type="domain" description="Integrase catalytic" evidence="1">
    <location>
        <begin position="40"/>
        <end position="148"/>
    </location>
</feature>
<accession>A0A4Y2GQ56</accession>
<dbReference type="PROSITE" id="PS50994">
    <property type="entry name" value="INTEGRASE"/>
    <property type="match status" value="1"/>
</dbReference>
<dbReference type="GO" id="GO:0003676">
    <property type="term" value="F:nucleic acid binding"/>
    <property type="evidence" value="ECO:0007669"/>
    <property type="project" value="InterPro"/>
</dbReference>
<evidence type="ECO:0000259" key="1">
    <source>
        <dbReference type="PROSITE" id="PS50994"/>
    </source>
</evidence>